<gene>
    <name evidence="3" type="primary">LOC120266796</name>
</gene>
<proteinExistence type="predicted"/>
<organism evidence="2 3">
    <name type="scientific">Dioscorea cayennensis subsp. rotundata</name>
    <name type="common">White Guinea yam</name>
    <name type="synonym">Dioscorea rotundata</name>
    <dbReference type="NCBI Taxonomy" id="55577"/>
    <lineage>
        <taxon>Eukaryota</taxon>
        <taxon>Viridiplantae</taxon>
        <taxon>Streptophyta</taxon>
        <taxon>Embryophyta</taxon>
        <taxon>Tracheophyta</taxon>
        <taxon>Spermatophyta</taxon>
        <taxon>Magnoliopsida</taxon>
        <taxon>Liliopsida</taxon>
        <taxon>Dioscoreales</taxon>
        <taxon>Dioscoreaceae</taxon>
        <taxon>Dioscorea</taxon>
    </lineage>
</organism>
<sequence length="331" mass="37177">MVKLSTLASSRQSPTQTSSSVIASSTCTPSVGFVQNALQGCLTKCLNETLSRGTPSLMGIFLLRCFHMCYSSLGCMLHSGVALDEFSFTSICRSCLALEAFGNGLAVHCLVIKCGFWWQRFLLLNGLVEVYAKCHFLRESLKVFVDVEHKDIVLVNTLIGLLAKAGNFEEAFLIFLDNVLIASMWPERATFVNLLSGIDRYEFLREGMQNPWKQKNPRSWTTMIKGYANLGWYQEAINTFLWIYCEGKMIDNVLLACVLSVAADYECLQIGNQLHATVLKLKCESNPYIVHALIDMYAKCRSMGDALKLFQQIGGNRIQLFVDYNDIWLCS</sequence>
<dbReference type="GO" id="GO:0003723">
    <property type="term" value="F:RNA binding"/>
    <property type="evidence" value="ECO:0007669"/>
    <property type="project" value="InterPro"/>
</dbReference>
<dbReference type="RefSeq" id="XP_039130389.1">
    <property type="nucleotide sequence ID" value="XM_039274455.1"/>
</dbReference>
<dbReference type="Gene3D" id="1.25.40.10">
    <property type="entry name" value="Tetratricopeptide repeat domain"/>
    <property type="match status" value="2"/>
</dbReference>
<dbReference type="Proteomes" id="UP001515500">
    <property type="component" value="Chromosome 8"/>
</dbReference>
<dbReference type="InterPro" id="IPR046960">
    <property type="entry name" value="PPR_At4g14850-like_plant"/>
</dbReference>
<keyword evidence="1" id="KW-0677">Repeat</keyword>
<dbReference type="InterPro" id="IPR002885">
    <property type="entry name" value="PPR_rpt"/>
</dbReference>
<evidence type="ECO:0000313" key="3">
    <source>
        <dbReference type="RefSeq" id="XP_039130389.1"/>
    </source>
</evidence>
<keyword evidence="2" id="KW-1185">Reference proteome</keyword>
<protein>
    <submittedName>
        <fullName evidence="3">Pentatricopeptide repeat-containing protein At4g39530-like</fullName>
    </submittedName>
</protein>
<dbReference type="PANTHER" id="PTHR47926">
    <property type="entry name" value="PENTATRICOPEPTIDE REPEAT-CONTAINING PROTEIN"/>
    <property type="match status" value="1"/>
</dbReference>
<dbReference type="InterPro" id="IPR011990">
    <property type="entry name" value="TPR-like_helical_dom_sf"/>
</dbReference>
<name>A0AB40BTA8_DIOCR</name>
<dbReference type="AlphaFoldDB" id="A0AB40BTA8"/>
<reference evidence="3" key="1">
    <citation type="submission" date="2025-08" db="UniProtKB">
        <authorList>
            <consortium name="RefSeq"/>
        </authorList>
    </citation>
    <scope>IDENTIFICATION</scope>
</reference>
<dbReference type="GeneID" id="120266796"/>
<accession>A0AB40BTA8</accession>
<dbReference type="GO" id="GO:0009451">
    <property type="term" value="P:RNA modification"/>
    <property type="evidence" value="ECO:0007669"/>
    <property type="project" value="InterPro"/>
</dbReference>
<evidence type="ECO:0000313" key="2">
    <source>
        <dbReference type="Proteomes" id="UP001515500"/>
    </source>
</evidence>
<evidence type="ECO:0000256" key="1">
    <source>
        <dbReference type="ARBA" id="ARBA00022737"/>
    </source>
</evidence>
<dbReference type="Pfam" id="PF01535">
    <property type="entry name" value="PPR"/>
    <property type="match status" value="3"/>
</dbReference>